<dbReference type="PANTHER" id="PTHR12145:SF36">
    <property type="entry name" value="MANNAN ENDO-1,6-ALPHA-MANNOSIDASE DCW1"/>
    <property type="match status" value="1"/>
</dbReference>
<reference evidence="15" key="1">
    <citation type="submission" date="2016-05" db="EMBL/GenBank/DDBJ databases">
        <title>Comparative genomics of biotechnologically important yeasts.</title>
        <authorList>
            <consortium name="DOE Joint Genome Institute"/>
            <person name="Riley R."/>
            <person name="Haridas S."/>
            <person name="Wolfe K.H."/>
            <person name="Lopes M.R."/>
            <person name="Hittinger C.T."/>
            <person name="Goker M."/>
            <person name="Salamov A."/>
            <person name="Wisecaver J."/>
            <person name="Long T.M."/>
            <person name="Aerts A.L."/>
            <person name="Barry K."/>
            <person name="Choi C."/>
            <person name="Clum A."/>
            <person name="Coughlan A.Y."/>
            <person name="Deshpande S."/>
            <person name="Douglass A.P."/>
            <person name="Hanson S.J."/>
            <person name="Klenk H.-P."/>
            <person name="Labutti K."/>
            <person name="Lapidus A."/>
            <person name="Lindquist E."/>
            <person name="Lipzen A."/>
            <person name="Meier-Kolthoff J.P."/>
            <person name="Ohm R.A."/>
            <person name="Otillar R.P."/>
            <person name="Pangilinan J."/>
            <person name="Peng Y."/>
            <person name="Rokas A."/>
            <person name="Rosa C.A."/>
            <person name="Scheuner C."/>
            <person name="Sibirny A.A."/>
            <person name="Slot J.C."/>
            <person name="Stielow J.B."/>
            <person name="Sun H."/>
            <person name="Kurtzman C.P."/>
            <person name="Blackwell M."/>
            <person name="Grigoriev I.V."/>
            <person name="Jeffries T.W."/>
        </authorList>
    </citation>
    <scope>NUCLEOTIDE SEQUENCE [LARGE SCALE GENOMIC DNA]</scope>
    <source>
        <strain evidence="15">DSM 1968</strain>
    </source>
</reference>
<comment type="catalytic activity">
    <reaction evidence="1 12">
        <text>Random hydrolysis of (1-&gt;6)-alpha-D-mannosidic linkages in unbranched (1-&gt;6)-mannans.</text>
        <dbReference type="EC" id="3.2.1.101"/>
    </reaction>
</comment>
<dbReference type="GO" id="GO:0016052">
    <property type="term" value="P:carbohydrate catabolic process"/>
    <property type="evidence" value="ECO:0007669"/>
    <property type="project" value="InterPro"/>
</dbReference>
<dbReference type="InterPro" id="IPR005198">
    <property type="entry name" value="Glyco_hydro_76"/>
</dbReference>
<keyword evidence="9 12" id="KW-0326">Glycosidase</keyword>
<dbReference type="PANTHER" id="PTHR12145">
    <property type="entry name" value="MANNAN ENDO-1,6-ALPHA-MANNOSIDASE DCW1"/>
    <property type="match status" value="1"/>
</dbReference>
<gene>
    <name evidence="14" type="ORF">ASCRUDRAFT_38480</name>
</gene>
<evidence type="ECO:0000256" key="4">
    <source>
        <dbReference type="ARBA" id="ARBA00012350"/>
    </source>
</evidence>
<dbReference type="EMBL" id="KV454489">
    <property type="protein sequence ID" value="ODV58879.1"/>
    <property type="molecule type" value="Genomic_DNA"/>
</dbReference>
<dbReference type="STRING" id="1344418.A0A1D2VB95"/>
<accession>A0A1D2VB95</accession>
<keyword evidence="15" id="KW-1185">Reference proteome</keyword>
<feature type="chain" id="PRO_5008910395" description="Mannan endo-1,6-alpha-mannosidase" evidence="13">
    <location>
        <begin position="18"/>
        <end position="400"/>
    </location>
</feature>
<dbReference type="SUPFAM" id="SSF48208">
    <property type="entry name" value="Six-hairpin glycosidases"/>
    <property type="match status" value="1"/>
</dbReference>
<evidence type="ECO:0000256" key="11">
    <source>
        <dbReference type="ARBA" id="ARBA00054068"/>
    </source>
</evidence>
<dbReference type="GO" id="GO:0009272">
    <property type="term" value="P:fungal-type cell wall biogenesis"/>
    <property type="evidence" value="ECO:0007669"/>
    <property type="project" value="EnsemblFungi"/>
</dbReference>
<evidence type="ECO:0000256" key="9">
    <source>
        <dbReference type="ARBA" id="ARBA00023295"/>
    </source>
</evidence>
<dbReference type="GeneID" id="30964496"/>
<dbReference type="GO" id="GO:0007117">
    <property type="term" value="P:budding cell bud growth"/>
    <property type="evidence" value="ECO:0007669"/>
    <property type="project" value="EnsemblFungi"/>
</dbReference>
<dbReference type="EC" id="3.2.1.101" evidence="4 12"/>
<keyword evidence="10" id="KW-0961">Cell wall biogenesis/degradation</keyword>
<dbReference type="GO" id="GO:0007124">
    <property type="term" value="P:pseudohyphal growth"/>
    <property type="evidence" value="ECO:0007669"/>
    <property type="project" value="EnsemblFungi"/>
</dbReference>
<keyword evidence="7" id="KW-0472">Membrane</keyword>
<evidence type="ECO:0000256" key="3">
    <source>
        <dbReference type="ARBA" id="ARBA00009699"/>
    </source>
</evidence>
<keyword evidence="6 12" id="KW-0378">Hydrolase</keyword>
<dbReference type="GO" id="GO:0012505">
    <property type="term" value="C:endomembrane system"/>
    <property type="evidence" value="ECO:0007669"/>
    <property type="project" value="UniProtKB-SubCell"/>
</dbReference>
<evidence type="ECO:0000313" key="15">
    <source>
        <dbReference type="Proteomes" id="UP000095038"/>
    </source>
</evidence>
<evidence type="ECO:0000256" key="7">
    <source>
        <dbReference type="ARBA" id="ARBA00023136"/>
    </source>
</evidence>
<dbReference type="PIRSF" id="PIRSF016302">
    <property type="entry name" value="Man_a_manosd"/>
    <property type="match status" value="1"/>
</dbReference>
<dbReference type="InterPro" id="IPR008928">
    <property type="entry name" value="6-hairpin_glycosidase_sf"/>
</dbReference>
<dbReference type="Pfam" id="PF03663">
    <property type="entry name" value="Glyco_hydro_76"/>
    <property type="match status" value="1"/>
</dbReference>
<dbReference type="InParanoid" id="A0A1D2VB95"/>
<dbReference type="OrthoDB" id="4187847at2759"/>
<evidence type="ECO:0000256" key="10">
    <source>
        <dbReference type="ARBA" id="ARBA00023316"/>
    </source>
</evidence>
<evidence type="ECO:0000256" key="5">
    <source>
        <dbReference type="ARBA" id="ARBA00022729"/>
    </source>
</evidence>
<sequence length="400" mass="45056">MLSKFLLSSFSILAAYAIDLDTSSKDSICSAVSTISDGILDYYLGTRYGGNVGMFQQPYYWWQAGEAFGSLLDQWYLCEDKTNEQLLYDALVSQTGDNYDYVPLNQTETEGNDDQGVWSFAIMSAAEKGFPSPKNSGVPYEWVELAENIFNSMFGRWDDECGGGLRWQIYDTNVGFDYKNSVSNGCLFQLAARLAKYHNDPKYTYIADYVWEWTTDVDFLTEYDDTIILHDGAHTYANCEDITDKEWTYNYGLYMVGSAYLYNYTGEQRWLDRTNKLLHRSNEIFFNNNVMYEQQCQRADSKSVCNNDQRSFKSLFSRCLGLTSVLAPSTRSTIESLIEASAKGAAASCSGGSDGVTCGIDWTMNSWDGWYGLGEQMSAIEVIQNLLIADRPAPLTASST</sequence>
<dbReference type="FunFam" id="1.50.10.20:FF:000006">
    <property type="entry name" value="Mannan endo-1,6-alpha-mannosidase"/>
    <property type="match status" value="1"/>
</dbReference>
<proteinExistence type="inferred from homology"/>
<evidence type="ECO:0000256" key="12">
    <source>
        <dbReference type="PIRNR" id="PIRNR016302"/>
    </source>
</evidence>
<name>A0A1D2VB95_9ASCO</name>
<evidence type="ECO:0000256" key="1">
    <source>
        <dbReference type="ARBA" id="ARBA00001452"/>
    </source>
</evidence>
<comment type="similarity">
    <text evidence="3 12">Belongs to the glycosyl hydrolase 76 family.</text>
</comment>
<organism evidence="14 15">
    <name type="scientific">Ascoidea rubescens DSM 1968</name>
    <dbReference type="NCBI Taxonomy" id="1344418"/>
    <lineage>
        <taxon>Eukaryota</taxon>
        <taxon>Fungi</taxon>
        <taxon>Dikarya</taxon>
        <taxon>Ascomycota</taxon>
        <taxon>Saccharomycotina</taxon>
        <taxon>Saccharomycetes</taxon>
        <taxon>Ascoideaceae</taxon>
        <taxon>Ascoidea</taxon>
    </lineage>
</organism>
<dbReference type="GO" id="GO:0008496">
    <property type="term" value="F:mannan endo-1,6-alpha-mannosidase activity"/>
    <property type="evidence" value="ECO:0007669"/>
    <property type="project" value="UniProtKB-UniRule"/>
</dbReference>
<evidence type="ECO:0000256" key="2">
    <source>
        <dbReference type="ARBA" id="ARBA00004308"/>
    </source>
</evidence>
<dbReference type="AlphaFoldDB" id="A0A1D2VB95"/>
<keyword evidence="8" id="KW-0325">Glycoprotein</keyword>
<evidence type="ECO:0000313" key="14">
    <source>
        <dbReference type="EMBL" id="ODV58879.1"/>
    </source>
</evidence>
<evidence type="ECO:0000256" key="8">
    <source>
        <dbReference type="ARBA" id="ARBA00023180"/>
    </source>
</evidence>
<dbReference type="InterPro" id="IPR014480">
    <property type="entry name" value="Mannan-1_6-alpha_mannosidase"/>
</dbReference>
<dbReference type="GO" id="GO:0071555">
    <property type="term" value="P:cell wall organization"/>
    <property type="evidence" value="ECO:0007669"/>
    <property type="project" value="UniProtKB-KW"/>
</dbReference>
<keyword evidence="5 13" id="KW-0732">Signal</keyword>
<dbReference type="Proteomes" id="UP000095038">
    <property type="component" value="Unassembled WGS sequence"/>
</dbReference>
<evidence type="ECO:0000256" key="13">
    <source>
        <dbReference type="SAM" id="SignalP"/>
    </source>
</evidence>
<feature type="signal peptide" evidence="13">
    <location>
        <begin position="1"/>
        <end position="17"/>
    </location>
</feature>
<dbReference type="RefSeq" id="XP_020045186.1">
    <property type="nucleotide sequence ID" value="XM_020190860.1"/>
</dbReference>
<evidence type="ECO:0000256" key="6">
    <source>
        <dbReference type="ARBA" id="ARBA00022801"/>
    </source>
</evidence>
<dbReference type="Gene3D" id="1.50.10.20">
    <property type="match status" value="1"/>
</dbReference>
<protein>
    <recommendedName>
        <fullName evidence="4 12">Mannan endo-1,6-alpha-mannosidase</fullName>
        <ecNumber evidence="4 12">3.2.1.101</ecNumber>
    </recommendedName>
</protein>
<comment type="subcellular location">
    <subcellularLocation>
        <location evidence="2">Endomembrane system</location>
    </subcellularLocation>
</comment>
<comment type="function">
    <text evidence="11">Required for normal synthesis of the cell wall.</text>
</comment>